<sequence length="406" mass="45790">MHIVLVSSGQPSANPRLVKEAVTYSEAGYAVTVVYCPLSPWADAYDRALFKKYASIKWVRAGYHSTEQKALYVFARLRQKFYQYLFRAGIHNAFTAVRSMSLFTQELISAAKRIKGDVYAGHNLSALPAVVDAAHMHRVPAIFDFEDFHRGEDQEGSLHWIKTKIVEDQYSSLLHHATTASPLITAAYAQLYPSVKFTTINNCFSIRYLQSALRLHDTTRLKLFWFSQFVGKKRGLETIIEAIGKTGQKNISLTLLGNCSEDIKAYFVSFANEKGLAEDQLLFMPAVAEESIPSIAAAHDLGLACEIPHVVNREICLTNKIFLYLLAGNAILFSNTEAQTLFYKSYPETGTIYPHDNAEELAVILQRYAQDRQLLNRQRATALLLGKTFFNWEAEQQQLLKLVSDL</sequence>
<gene>
    <name evidence="1" type="ORF">IQ13_2414</name>
</gene>
<evidence type="ECO:0000313" key="1">
    <source>
        <dbReference type="EMBL" id="TWI81396.1"/>
    </source>
</evidence>
<dbReference type="GO" id="GO:0016740">
    <property type="term" value="F:transferase activity"/>
    <property type="evidence" value="ECO:0007669"/>
    <property type="project" value="UniProtKB-KW"/>
</dbReference>
<dbReference type="RefSeq" id="WP_144886594.1">
    <property type="nucleotide sequence ID" value="NZ_VLLE01000004.1"/>
</dbReference>
<evidence type="ECO:0000313" key="2">
    <source>
        <dbReference type="Proteomes" id="UP000316167"/>
    </source>
</evidence>
<dbReference type="Gene3D" id="3.40.50.2000">
    <property type="entry name" value="Glycogen Phosphorylase B"/>
    <property type="match status" value="1"/>
</dbReference>
<name>A0A562SKV6_9BACT</name>
<dbReference type="Proteomes" id="UP000316167">
    <property type="component" value="Unassembled WGS sequence"/>
</dbReference>
<dbReference type="AlphaFoldDB" id="A0A562SKV6"/>
<comment type="caution">
    <text evidence="1">The sequence shown here is derived from an EMBL/GenBank/DDBJ whole genome shotgun (WGS) entry which is preliminary data.</text>
</comment>
<reference evidence="1 2" key="1">
    <citation type="journal article" date="2015" name="Stand. Genomic Sci.">
        <title>Genomic Encyclopedia of Bacterial and Archaeal Type Strains, Phase III: the genomes of soil and plant-associated and newly described type strains.</title>
        <authorList>
            <person name="Whitman W.B."/>
            <person name="Woyke T."/>
            <person name="Klenk H.P."/>
            <person name="Zhou Y."/>
            <person name="Lilburn T.G."/>
            <person name="Beck B.J."/>
            <person name="De Vos P."/>
            <person name="Vandamme P."/>
            <person name="Eisen J.A."/>
            <person name="Garrity G."/>
            <person name="Hugenholtz P."/>
            <person name="Kyrpides N.C."/>
        </authorList>
    </citation>
    <scope>NUCLEOTIDE SEQUENCE [LARGE SCALE GENOMIC DNA]</scope>
    <source>
        <strain evidence="1 2">CGMCC 1.7271</strain>
    </source>
</reference>
<dbReference type="EMBL" id="VLLE01000004">
    <property type="protein sequence ID" value="TWI81396.1"/>
    <property type="molecule type" value="Genomic_DNA"/>
</dbReference>
<dbReference type="SUPFAM" id="SSF53756">
    <property type="entry name" value="UDP-Glycosyltransferase/glycogen phosphorylase"/>
    <property type="match status" value="1"/>
</dbReference>
<accession>A0A562SKV6</accession>
<organism evidence="1 2">
    <name type="scientific">Lacibacter cauensis</name>
    <dbReference type="NCBI Taxonomy" id="510947"/>
    <lineage>
        <taxon>Bacteria</taxon>
        <taxon>Pseudomonadati</taxon>
        <taxon>Bacteroidota</taxon>
        <taxon>Chitinophagia</taxon>
        <taxon>Chitinophagales</taxon>
        <taxon>Chitinophagaceae</taxon>
        <taxon>Lacibacter</taxon>
    </lineage>
</organism>
<dbReference type="OrthoDB" id="1406894at2"/>
<protein>
    <submittedName>
        <fullName evidence="1">Glycosyltransferase involved in cell wall biosynthesis</fullName>
    </submittedName>
</protein>
<keyword evidence="2" id="KW-1185">Reference proteome</keyword>
<proteinExistence type="predicted"/>
<keyword evidence="1" id="KW-0808">Transferase</keyword>